<dbReference type="Gene3D" id="3.40.50.200">
    <property type="entry name" value="Peptidase S8/S53 domain"/>
    <property type="match status" value="1"/>
</dbReference>
<dbReference type="NCBIfam" id="TIGR02601">
    <property type="entry name" value="autotrns_rpt"/>
    <property type="match status" value="1"/>
</dbReference>
<gene>
    <name evidence="8" type="ORF">ABB30_04895</name>
</gene>
<evidence type="ECO:0000259" key="7">
    <source>
        <dbReference type="PROSITE" id="PS51208"/>
    </source>
</evidence>
<evidence type="ECO:0000256" key="2">
    <source>
        <dbReference type="ARBA" id="ARBA00022670"/>
    </source>
</evidence>
<evidence type="ECO:0000256" key="6">
    <source>
        <dbReference type="PROSITE-ProRule" id="PRU01240"/>
    </source>
</evidence>
<dbReference type="Gene3D" id="2.40.128.130">
    <property type="entry name" value="Autotransporter beta-domain"/>
    <property type="match status" value="1"/>
</dbReference>
<dbReference type="AlphaFoldDB" id="A0A0R0DIU5"/>
<evidence type="ECO:0000256" key="1">
    <source>
        <dbReference type="ARBA" id="ARBA00011073"/>
    </source>
</evidence>
<keyword evidence="2 6" id="KW-0645">Protease</keyword>
<organism evidence="8 9">
    <name type="scientific">Stenotrophomonas ginsengisoli</name>
    <dbReference type="NCBI Taxonomy" id="336566"/>
    <lineage>
        <taxon>Bacteria</taxon>
        <taxon>Pseudomonadati</taxon>
        <taxon>Pseudomonadota</taxon>
        <taxon>Gammaproteobacteria</taxon>
        <taxon>Lysobacterales</taxon>
        <taxon>Lysobacteraceae</taxon>
        <taxon>Stenotrophomonas</taxon>
    </lineage>
</organism>
<evidence type="ECO:0000256" key="4">
    <source>
        <dbReference type="ARBA" id="ARBA00022801"/>
    </source>
</evidence>
<feature type="active site" description="Charge relay system" evidence="6">
    <location>
        <position position="20"/>
    </location>
</feature>
<dbReference type="InterPro" id="IPR013425">
    <property type="entry name" value="Autotrns_rpt"/>
</dbReference>
<comment type="similarity">
    <text evidence="1 6">Belongs to the peptidase S8 family.</text>
</comment>
<accession>A0A0R0DIU5</accession>
<feature type="domain" description="Autotransporter" evidence="7">
    <location>
        <begin position="554"/>
        <end position="826"/>
    </location>
</feature>
<reference evidence="8 9" key="1">
    <citation type="submission" date="2015-05" db="EMBL/GenBank/DDBJ databases">
        <title>Genome sequencing and analysis of members of genus Stenotrophomonas.</title>
        <authorList>
            <person name="Patil P.P."/>
            <person name="Midha S."/>
            <person name="Patil P.B."/>
        </authorList>
    </citation>
    <scope>NUCLEOTIDE SEQUENCE [LARGE SCALE GENOMIC DNA]</scope>
    <source>
        <strain evidence="8 9">DSM 24757</strain>
    </source>
</reference>
<dbReference type="InterPro" id="IPR036852">
    <property type="entry name" value="Peptidase_S8/S53_dom_sf"/>
</dbReference>
<dbReference type="PRINTS" id="PR00723">
    <property type="entry name" value="SUBTILISIN"/>
</dbReference>
<keyword evidence="9" id="KW-1185">Reference proteome</keyword>
<protein>
    <recommendedName>
        <fullName evidence="7">Autotransporter domain-containing protein</fullName>
    </recommendedName>
</protein>
<dbReference type="InterPro" id="IPR000209">
    <property type="entry name" value="Peptidase_S8/S53_dom"/>
</dbReference>
<comment type="caution">
    <text evidence="8">The sequence shown here is derived from an EMBL/GenBank/DDBJ whole genome shotgun (WGS) entry which is preliminary data.</text>
</comment>
<dbReference type="STRING" id="336566.ABB30_04895"/>
<dbReference type="InterPro" id="IPR050131">
    <property type="entry name" value="Peptidase_S8_subtilisin-like"/>
</dbReference>
<dbReference type="PANTHER" id="PTHR43806">
    <property type="entry name" value="PEPTIDASE S8"/>
    <property type="match status" value="1"/>
</dbReference>
<dbReference type="Pfam" id="PF12951">
    <property type="entry name" value="PATR"/>
    <property type="match status" value="1"/>
</dbReference>
<dbReference type="InterPro" id="IPR015500">
    <property type="entry name" value="Peptidase_S8_subtilisin-rel"/>
</dbReference>
<dbReference type="InterPro" id="IPR036709">
    <property type="entry name" value="Autotransporte_beta_dom_sf"/>
</dbReference>
<dbReference type="SUPFAM" id="SSF52743">
    <property type="entry name" value="Subtilisin-like"/>
    <property type="match status" value="1"/>
</dbReference>
<evidence type="ECO:0000313" key="8">
    <source>
        <dbReference type="EMBL" id="KRG78065.1"/>
    </source>
</evidence>
<sequence>MGAAQAAGFTGAGVQVAILDTASAADYAPLAGRISTYQDFTAKPADTSAASKSGHGALMAALIGGQSTSQFNGGAAPDAQLHLGRVCAEDACSSDAITKGVAHYIASNVRLFNLSLGTAGSMTSAQAYSAMAEYIVSGDALLVAATGNAGRAQPDNPAALPAYLPQYRNNWLAVANVRINSTGQAAGLHALSNACGDAANFCLVAPGSHQVQPVPGTAFADSQYVDGTSASTAVVTGAAAQVWQAFPWMSASNLQQTLLTTATDLGDPGVDATYGWGMLNTGKAVQGPAQFTQDFVAELRDGQTGVFANAISGTGGLVKRGNGQLSLLADNTYQGLTRVEGGSLVLGGDLAGSLLLAKQGQLLAAGGQIGGNFTAESTATTSISLGNPLTVAGQAQLAGKLHLRPEAATYSVGSNETLLQAGSIAGTFDSVSYANDLFWEASLNYEAQRVVAQMQRTSATVSSLSLAAPAAVVNGAGMADTLIDGLERNNLPPTGNSPGAAVVSATSSLMLADNQLAATSLATLSAPLLGMEHRVSLDQDLYQLGLLADRNAVDGLDQPALWMDGVYQAGDLNQPGYGTGHWHLDGFKAGIRAPIGDTSHSWGLGLSMLEMDMRAPGSDRSQAKYGRANLWWQGRWPQWQLSAVAGLGRNRVDNARQIIAGDNQEDLHSRRRDRSSQLRVDARWTAHAWLHPYLAAGLVQHRQGAFDERSGLGLGLRADAQRRDLPFAETGLRASRDAGRWQWSGTLAYQRLLGGRDLGYHAAFDGADAIAVDVAGLGMAAERWRLHLQGRWQVNEHLHVQAGAHGQWLSGNQYNHGLDLGLEWRF</sequence>
<feature type="active site" description="Charge relay system" evidence="6">
    <location>
        <position position="55"/>
    </location>
</feature>
<evidence type="ECO:0000256" key="3">
    <source>
        <dbReference type="ARBA" id="ARBA00022729"/>
    </source>
</evidence>
<dbReference type="PROSITE" id="PS51892">
    <property type="entry name" value="SUBTILASE"/>
    <property type="match status" value="1"/>
</dbReference>
<dbReference type="InterPro" id="IPR034061">
    <property type="entry name" value="Peptidases_S8_Autotransporter"/>
</dbReference>
<dbReference type="Pfam" id="PF00082">
    <property type="entry name" value="Peptidase_S8"/>
    <property type="match status" value="1"/>
</dbReference>
<proteinExistence type="inferred from homology"/>
<dbReference type="PROSITE" id="PS51208">
    <property type="entry name" value="AUTOTRANSPORTER"/>
    <property type="match status" value="1"/>
</dbReference>
<dbReference type="EMBL" id="LDJM01000012">
    <property type="protein sequence ID" value="KRG78065.1"/>
    <property type="molecule type" value="Genomic_DNA"/>
</dbReference>
<name>A0A0R0DIU5_9GAMM</name>
<evidence type="ECO:0000256" key="5">
    <source>
        <dbReference type="ARBA" id="ARBA00022825"/>
    </source>
</evidence>
<dbReference type="GO" id="GO:0006508">
    <property type="term" value="P:proteolysis"/>
    <property type="evidence" value="ECO:0007669"/>
    <property type="project" value="UniProtKB-KW"/>
</dbReference>
<dbReference type="CDD" id="cd04848">
    <property type="entry name" value="Peptidases_S8_Autotransporter_serine_protease_like"/>
    <property type="match status" value="1"/>
</dbReference>
<dbReference type="GO" id="GO:0004252">
    <property type="term" value="F:serine-type endopeptidase activity"/>
    <property type="evidence" value="ECO:0007669"/>
    <property type="project" value="UniProtKB-UniRule"/>
</dbReference>
<keyword evidence="5 6" id="KW-0720">Serine protease</keyword>
<dbReference type="SMART" id="SM00869">
    <property type="entry name" value="Autotransporter"/>
    <property type="match status" value="1"/>
</dbReference>
<keyword evidence="3" id="KW-0732">Signal</keyword>
<dbReference type="PANTHER" id="PTHR43806:SF11">
    <property type="entry name" value="CEREVISIN-RELATED"/>
    <property type="match status" value="1"/>
</dbReference>
<evidence type="ECO:0000313" key="9">
    <source>
        <dbReference type="Proteomes" id="UP000050956"/>
    </source>
</evidence>
<dbReference type="InterPro" id="IPR005546">
    <property type="entry name" value="Autotransporte_beta"/>
</dbReference>
<dbReference type="Proteomes" id="UP000050956">
    <property type="component" value="Unassembled WGS sequence"/>
</dbReference>
<keyword evidence="4 6" id="KW-0378">Hydrolase</keyword>
<feature type="active site" description="Charge relay system" evidence="6">
    <location>
        <position position="229"/>
    </location>
</feature>
<dbReference type="PATRIC" id="fig|336566.3.peg.312"/>
<dbReference type="SUPFAM" id="SSF103515">
    <property type="entry name" value="Autotransporter"/>
    <property type="match status" value="1"/>
</dbReference>